<organism evidence="1 2">
    <name type="scientific">Desulfomonile tiedjei</name>
    <dbReference type="NCBI Taxonomy" id="2358"/>
    <lineage>
        <taxon>Bacteria</taxon>
        <taxon>Pseudomonadati</taxon>
        <taxon>Thermodesulfobacteriota</taxon>
        <taxon>Desulfomonilia</taxon>
        <taxon>Desulfomonilales</taxon>
        <taxon>Desulfomonilaceae</taxon>
        <taxon>Desulfomonile</taxon>
    </lineage>
</organism>
<sequence length="86" mass="9133">MKIDLTDADRKKITEGIREKYGKVAVAPEGLFSYPTGRAGLKALNYDADIVRSLPEAVLSSFCGVGNPFSLGAIREGESILDIGCG</sequence>
<dbReference type="Proteomes" id="UP000807825">
    <property type="component" value="Unassembled WGS sequence"/>
</dbReference>
<evidence type="ECO:0000313" key="1">
    <source>
        <dbReference type="EMBL" id="MBI5249523.1"/>
    </source>
</evidence>
<accession>A0A9D6Z034</accession>
<dbReference type="GO" id="GO:0032259">
    <property type="term" value="P:methylation"/>
    <property type="evidence" value="ECO:0007669"/>
    <property type="project" value="UniProtKB-KW"/>
</dbReference>
<dbReference type="EMBL" id="JACRDE010000230">
    <property type="protein sequence ID" value="MBI5249523.1"/>
    <property type="molecule type" value="Genomic_DNA"/>
</dbReference>
<evidence type="ECO:0000313" key="2">
    <source>
        <dbReference type="Proteomes" id="UP000807825"/>
    </source>
</evidence>
<gene>
    <name evidence="1" type="ORF">HY912_08515</name>
</gene>
<reference evidence="1" key="1">
    <citation type="submission" date="2020-07" db="EMBL/GenBank/DDBJ databases">
        <title>Huge and variable diversity of episymbiotic CPR bacteria and DPANN archaea in groundwater ecosystems.</title>
        <authorList>
            <person name="He C.Y."/>
            <person name="Keren R."/>
            <person name="Whittaker M."/>
            <person name="Farag I.F."/>
            <person name="Doudna J."/>
            <person name="Cate J.H.D."/>
            <person name="Banfield J.F."/>
        </authorList>
    </citation>
    <scope>NUCLEOTIDE SEQUENCE</scope>
    <source>
        <strain evidence="1">NC_groundwater_1664_Pr3_B-0.1um_52_9</strain>
    </source>
</reference>
<proteinExistence type="predicted"/>
<keyword evidence="1" id="KW-0489">Methyltransferase</keyword>
<keyword evidence="1" id="KW-0808">Transferase</keyword>
<protein>
    <submittedName>
        <fullName evidence="1">Methyltransferase type 11</fullName>
    </submittedName>
</protein>
<dbReference type="InterPro" id="IPR029063">
    <property type="entry name" value="SAM-dependent_MTases_sf"/>
</dbReference>
<dbReference type="GO" id="GO:0008168">
    <property type="term" value="F:methyltransferase activity"/>
    <property type="evidence" value="ECO:0007669"/>
    <property type="project" value="UniProtKB-KW"/>
</dbReference>
<comment type="caution">
    <text evidence="1">The sequence shown here is derived from an EMBL/GenBank/DDBJ whole genome shotgun (WGS) entry which is preliminary data.</text>
</comment>
<feature type="non-terminal residue" evidence="1">
    <location>
        <position position="86"/>
    </location>
</feature>
<dbReference type="Gene3D" id="3.40.50.150">
    <property type="entry name" value="Vaccinia Virus protein VP39"/>
    <property type="match status" value="1"/>
</dbReference>
<dbReference type="AlphaFoldDB" id="A0A9D6Z034"/>
<name>A0A9D6Z034_9BACT</name>